<reference evidence="2" key="1">
    <citation type="submission" date="2023-03" db="EMBL/GenBank/DDBJ databases">
        <authorList>
            <person name="Shen W."/>
            <person name="Cai J."/>
        </authorList>
    </citation>
    <scope>NUCLEOTIDE SEQUENCE</scope>
    <source>
        <strain evidence="2">P86-2</strain>
    </source>
</reference>
<protein>
    <submittedName>
        <fullName evidence="2">Uncharacterized protein</fullName>
    </submittedName>
</protein>
<organism evidence="2 3">
    <name type="scientific">Lactococcus petauri</name>
    <dbReference type="NCBI Taxonomy" id="1940789"/>
    <lineage>
        <taxon>Bacteria</taxon>
        <taxon>Bacillati</taxon>
        <taxon>Bacillota</taxon>
        <taxon>Bacilli</taxon>
        <taxon>Lactobacillales</taxon>
        <taxon>Streptococcaceae</taxon>
        <taxon>Lactococcus</taxon>
    </lineage>
</organism>
<proteinExistence type="predicted"/>
<keyword evidence="1" id="KW-1133">Transmembrane helix</keyword>
<evidence type="ECO:0000313" key="2">
    <source>
        <dbReference type="EMBL" id="MDT2584168.1"/>
    </source>
</evidence>
<dbReference type="Proteomes" id="UP001262817">
    <property type="component" value="Unassembled WGS sequence"/>
</dbReference>
<comment type="caution">
    <text evidence="2">The sequence shown here is derived from an EMBL/GenBank/DDBJ whole genome shotgun (WGS) entry which is preliminary data.</text>
</comment>
<dbReference type="AlphaFoldDB" id="A0AAJ2IT53"/>
<keyword evidence="1" id="KW-0812">Transmembrane</keyword>
<sequence length="50" mass="5668">MNQHNYELAIELLLIAIGGFIMGAACVGIQLEKVKRQRDEALKRVKDLEK</sequence>
<dbReference type="EMBL" id="JARPXR010000009">
    <property type="protein sequence ID" value="MDT2584168.1"/>
    <property type="molecule type" value="Genomic_DNA"/>
</dbReference>
<feature type="transmembrane region" description="Helical" evidence="1">
    <location>
        <begin position="12"/>
        <end position="31"/>
    </location>
</feature>
<gene>
    <name evidence="2" type="ORF">P7D17_08655</name>
</gene>
<evidence type="ECO:0000256" key="1">
    <source>
        <dbReference type="SAM" id="Phobius"/>
    </source>
</evidence>
<name>A0AAJ2IT53_9LACT</name>
<accession>A0AAJ2IT53</accession>
<evidence type="ECO:0000313" key="3">
    <source>
        <dbReference type="Proteomes" id="UP001262817"/>
    </source>
</evidence>
<dbReference type="RefSeq" id="WP_253019450.1">
    <property type="nucleotide sequence ID" value="NZ_CP146738.1"/>
</dbReference>
<keyword evidence="1" id="KW-0472">Membrane</keyword>